<evidence type="ECO:0000313" key="1">
    <source>
        <dbReference type="EMBL" id="PRY12942.1"/>
    </source>
</evidence>
<comment type="caution">
    <text evidence="1">The sequence shown here is derived from an EMBL/GenBank/DDBJ whole genome shotgun (WGS) entry which is preliminary data.</text>
</comment>
<proteinExistence type="predicted"/>
<dbReference type="Pfam" id="PF05402">
    <property type="entry name" value="PqqD"/>
    <property type="match status" value="1"/>
</dbReference>
<gene>
    <name evidence="1" type="ORF">CLV37_109128</name>
</gene>
<sequence length="91" mass="9897">MPVNEAQQVAVRSEELAWNEVDDQIVVLDTTTSTYHAVSGAGVALWPLLVEGTTRADLLEVLRRTYDVPGDRAAADLDAFLDACTPLLRTV</sequence>
<dbReference type="AlphaFoldDB" id="A0A2T0R0U9"/>
<reference evidence="1 2" key="1">
    <citation type="submission" date="2018-03" db="EMBL/GenBank/DDBJ databases">
        <title>Genomic Encyclopedia of Archaeal and Bacterial Type Strains, Phase II (KMG-II): from individual species to whole genera.</title>
        <authorList>
            <person name="Goeker M."/>
        </authorList>
    </citation>
    <scope>NUCLEOTIDE SEQUENCE [LARGE SCALE GENOMIC DNA]</scope>
    <source>
        <strain evidence="1 2">DSM 19711</strain>
    </source>
</reference>
<name>A0A2T0R0U9_9ACTN</name>
<dbReference type="InterPro" id="IPR008792">
    <property type="entry name" value="PQQD"/>
</dbReference>
<dbReference type="EMBL" id="PVZF01000009">
    <property type="protein sequence ID" value="PRY12942.1"/>
    <property type="molecule type" value="Genomic_DNA"/>
</dbReference>
<protein>
    <submittedName>
        <fullName evidence="1">Coenzyme PQQ synthesis protein D (PqqD)</fullName>
    </submittedName>
</protein>
<evidence type="ECO:0000313" key="2">
    <source>
        <dbReference type="Proteomes" id="UP000238083"/>
    </source>
</evidence>
<accession>A0A2T0R0U9</accession>
<dbReference type="Proteomes" id="UP000238083">
    <property type="component" value="Unassembled WGS sequence"/>
</dbReference>
<dbReference type="InterPro" id="IPR041881">
    <property type="entry name" value="PqqD_sf"/>
</dbReference>
<dbReference type="Gene3D" id="1.10.10.1150">
    <property type="entry name" value="Coenzyme PQQ synthesis protein D (PqqD)"/>
    <property type="match status" value="1"/>
</dbReference>
<keyword evidence="2" id="KW-1185">Reference proteome</keyword>
<organism evidence="1 2">
    <name type="scientific">Kineococcus rhizosphaerae</name>
    <dbReference type="NCBI Taxonomy" id="559628"/>
    <lineage>
        <taxon>Bacteria</taxon>
        <taxon>Bacillati</taxon>
        <taxon>Actinomycetota</taxon>
        <taxon>Actinomycetes</taxon>
        <taxon>Kineosporiales</taxon>
        <taxon>Kineosporiaceae</taxon>
        <taxon>Kineococcus</taxon>
    </lineage>
</organism>